<keyword evidence="1" id="KW-0732">Signal</keyword>
<dbReference type="Gene3D" id="2.60.40.420">
    <property type="entry name" value="Cupredoxins - blue copper proteins"/>
    <property type="match status" value="1"/>
</dbReference>
<protein>
    <recommendedName>
        <fullName evidence="4">Cupredoxin</fullName>
    </recommendedName>
</protein>
<organism evidence="2 3">
    <name type="scientific">Periconia macrospinosa</name>
    <dbReference type="NCBI Taxonomy" id="97972"/>
    <lineage>
        <taxon>Eukaryota</taxon>
        <taxon>Fungi</taxon>
        <taxon>Dikarya</taxon>
        <taxon>Ascomycota</taxon>
        <taxon>Pezizomycotina</taxon>
        <taxon>Dothideomycetes</taxon>
        <taxon>Pleosporomycetidae</taxon>
        <taxon>Pleosporales</taxon>
        <taxon>Massarineae</taxon>
        <taxon>Periconiaceae</taxon>
        <taxon>Periconia</taxon>
    </lineage>
</organism>
<dbReference type="SUPFAM" id="SSF49503">
    <property type="entry name" value="Cupredoxins"/>
    <property type="match status" value="1"/>
</dbReference>
<evidence type="ECO:0000256" key="1">
    <source>
        <dbReference type="SAM" id="SignalP"/>
    </source>
</evidence>
<dbReference type="InterPro" id="IPR052953">
    <property type="entry name" value="Ser-rich/MCO-related"/>
</dbReference>
<dbReference type="PANTHER" id="PTHR34883:SF4">
    <property type="entry name" value="CUPREDOXIN"/>
    <property type="match status" value="1"/>
</dbReference>
<evidence type="ECO:0000313" key="3">
    <source>
        <dbReference type="Proteomes" id="UP000244855"/>
    </source>
</evidence>
<keyword evidence="3" id="KW-1185">Reference proteome</keyword>
<sequence>MKYFTILPLVAGLASAEMQVMSVAAAAAGPATHTVAVGGLKPVATGKAPNLGFFPDQLTANVGDVVMFEFFQKNHTATQSTFDQPCKKKDGGMDSGFMPNPEGKAGVTWNFTVETTDALWFYCKQQQGTHCGVGMVLSINAKFSGDKTMANFKNLALKTNGTNLKDAAIQQVGAEAKAVAPAVTVLAGGGAAGSGAAAAPPAATSGAAQVVGGSGTDSATGQTCSCQCLCGMNSFPAQAAVNNFGGFAGMIG</sequence>
<dbReference type="Proteomes" id="UP000244855">
    <property type="component" value="Unassembled WGS sequence"/>
</dbReference>
<feature type="chain" id="PRO_5016025651" description="Cupredoxin" evidence="1">
    <location>
        <begin position="17"/>
        <end position="252"/>
    </location>
</feature>
<evidence type="ECO:0000313" key="2">
    <source>
        <dbReference type="EMBL" id="PVI07940.1"/>
    </source>
</evidence>
<dbReference type="EMBL" id="KZ805302">
    <property type="protein sequence ID" value="PVI07940.1"/>
    <property type="molecule type" value="Genomic_DNA"/>
</dbReference>
<reference evidence="2 3" key="1">
    <citation type="journal article" date="2018" name="Sci. Rep.">
        <title>Comparative genomics provides insights into the lifestyle and reveals functional heterogeneity of dark septate endophytic fungi.</title>
        <authorList>
            <person name="Knapp D.G."/>
            <person name="Nemeth J.B."/>
            <person name="Barry K."/>
            <person name="Hainaut M."/>
            <person name="Henrissat B."/>
            <person name="Johnson J."/>
            <person name="Kuo A."/>
            <person name="Lim J.H.P."/>
            <person name="Lipzen A."/>
            <person name="Nolan M."/>
            <person name="Ohm R.A."/>
            <person name="Tamas L."/>
            <person name="Grigoriev I.V."/>
            <person name="Spatafora J.W."/>
            <person name="Nagy L.G."/>
            <person name="Kovacs G.M."/>
        </authorList>
    </citation>
    <scope>NUCLEOTIDE SEQUENCE [LARGE SCALE GENOMIC DNA]</scope>
    <source>
        <strain evidence="2 3">DSE2036</strain>
    </source>
</reference>
<dbReference type="STRING" id="97972.A0A2V1EER5"/>
<dbReference type="CDD" id="cd00920">
    <property type="entry name" value="Cupredoxin"/>
    <property type="match status" value="1"/>
</dbReference>
<dbReference type="InterPro" id="IPR008972">
    <property type="entry name" value="Cupredoxin"/>
</dbReference>
<dbReference type="AlphaFoldDB" id="A0A2V1EER5"/>
<dbReference type="PANTHER" id="PTHR34883">
    <property type="entry name" value="SERINE-RICH PROTEIN, PUTATIVE-RELATED-RELATED"/>
    <property type="match status" value="1"/>
</dbReference>
<evidence type="ECO:0008006" key="4">
    <source>
        <dbReference type="Google" id="ProtNLM"/>
    </source>
</evidence>
<gene>
    <name evidence="2" type="ORF">DM02DRAFT_637758</name>
</gene>
<dbReference type="OrthoDB" id="1921208at2759"/>
<proteinExistence type="predicted"/>
<feature type="signal peptide" evidence="1">
    <location>
        <begin position="1"/>
        <end position="16"/>
    </location>
</feature>
<name>A0A2V1EER5_9PLEO</name>
<accession>A0A2V1EER5</accession>